<protein>
    <recommendedName>
        <fullName evidence="3">Phage late control D family protein</fullName>
    </recommendedName>
</protein>
<comment type="caution">
    <text evidence="1">The sequence shown here is derived from an EMBL/GenBank/DDBJ whole genome shotgun (WGS) entry which is preliminary data.</text>
</comment>
<evidence type="ECO:0000313" key="2">
    <source>
        <dbReference type="Proteomes" id="UP000440498"/>
    </source>
</evidence>
<dbReference type="Proteomes" id="UP000440498">
    <property type="component" value="Unassembled WGS sequence"/>
</dbReference>
<organism evidence="1 2">
    <name type="scientific">Rugamonas aquatica</name>
    <dbReference type="NCBI Taxonomy" id="2743357"/>
    <lineage>
        <taxon>Bacteria</taxon>
        <taxon>Pseudomonadati</taxon>
        <taxon>Pseudomonadota</taxon>
        <taxon>Betaproteobacteria</taxon>
        <taxon>Burkholderiales</taxon>
        <taxon>Oxalobacteraceae</taxon>
        <taxon>Telluria group</taxon>
        <taxon>Rugamonas</taxon>
    </lineage>
</organism>
<accession>A0A6A7N242</accession>
<dbReference type="AlphaFoldDB" id="A0A6A7N242"/>
<evidence type="ECO:0008006" key="3">
    <source>
        <dbReference type="Google" id="ProtNLM"/>
    </source>
</evidence>
<keyword evidence="2" id="KW-1185">Reference proteome</keyword>
<dbReference type="RefSeq" id="WP_152838351.1">
    <property type="nucleotide sequence ID" value="NZ_WHUG01000004.1"/>
</dbReference>
<reference evidence="1 2" key="1">
    <citation type="submission" date="2019-10" db="EMBL/GenBank/DDBJ databases">
        <title>Two novel species isolated from a subtropical stream in China.</title>
        <authorList>
            <person name="Lu H."/>
        </authorList>
    </citation>
    <scope>NUCLEOTIDE SEQUENCE [LARGE SCALE GENOMIC DNA]</scope>
    <source>
        <strain evidence="1 2">FT29W</strain>
    </source>
</reference>
<name>A0A6A7N242_9BURK</name>
<dbReference type="SUPFAM" id="SSF69279">
    <property type="entry name" value="Phage tail proteins"/>
    <property type="match status" value="1"/>
</dbReference>
<sequence length="372" mass="40266">MINQAQATNGGSRPRGMVVANGVPLSGVHSFEVVNNAFFQADTFHLTLLLSAQPPGRGVDFWSRQEQLELEFLLGFPDDPDNPRKSDLTSFLLGCADEIEIDPGANTMVLTGRDLSARLIDFKRTKVFSSGTLVASDVVTQIAKAQGLTPVVTPTTVAAGGYYQIIKALVASDVTYWDIVTKLAQYEGYQAYVRGRELHFEPRVAKSADPYVLHWQAPPADGGAAASNAVQLSFQRNLSLAKDLRVKVLSFNSKTNQAVSEVAERKRVQQQGGVVVPFGGEPQEYVRTFPNLDASRAQAKAKAILQELSAHEMSLSAELPGDVLLMPTSLIQVSGTGSAFDQAYYTASVTRQYAYDGGFRMSVAAKNQTPNS</sequence>
<gene>
    <name evidence="1" type="ORF">GEV02_12910</name>
</gene>
<evidence type="ECO:0000313" key="1">
    <source>
        <dbReference type="EMBL" id="MQA39057.1"/>
    </source>
</evidence>
<dbReference type="EMBL" id="WHUG01000004">
    <property type="protein sequence ID" value="MQA39057.1"/>
    <property type="molecule type" value="Genomic_DNA"/>
</dbReference>
<proteinExistence type="predicted"/>